<evidence type="ECO:0000256" key="5">
    <source>
        <dbReference type="ARBA" id="ARBA00022801"/>
    </source>
</evidence>
<sequence>MSNIVRIPAFTDNYIWLSVDDKGNALVVDPGDARPVIDYLEHRQFNLTDILITHHHQDHIGGVDELTKAYPNVNVFGPATERFPMVTVPCQALDDIEPISGDHSYRVLEVPGHTTDHIAFYSAPNLFIGDTLFSAGCGRLFEGTPQQMLTSLTKLLTLPGDTKIYCAHEYTQANIEFAINVTPYNKQLLSYKQQVEMLRKAGAATIPTILATEKLINPFLRTHQEDVIEGIRKKFDLKEETSQLEIFTKLRAWKDTY</sequence>
<evidence type="ECO:0000256" key="3">
    <source>
        <dbReference type="ARBA" id="ARBA00006759"/>
    </source>
</evidence>
<name>A0A975DCF5_9GAMM</name>
<comment type="function">
    <text evidence="7">Thiolesterase that catalyzes the hydrolysis of S-D-lactoyl-glutathione to form glutathione and D-lactic acid.</text>
</comment>
<evidence type="ECO:0000313" key="10">
    <source>
        <dbReference type="Proteomes" id="UP000682739"/>
    </source>
</evidence>
<feature type="domain" description="Metallo-beta-lactamase" evidence="8">
    <location>
        <begin position="12"/>
        <end position="168"/>
    </location>
</feature>
<dbReference type="Gene3D" id="3.60.15.10">
    <property type="entry name" value="Ribonuclease Z/Hydroxyacylglutathione hydrolase-like"/>
    <property type="match status" value="1"/>
</dbReference>
<protein>
    <recommendedName>
        <fullName evidence="7">Hydroxyacylglutathione hydrolase</fullName>
        <ecNumber evidence="7">3.1.2.6</ecNumber>
    </recommendedName>
    <alternativeName>
        <fullName evidence="7">Glyoxalase II</fullName>
        <shortName evidence="7">Glx II</shortName>
    </alternativeName>
</protein>
<feature type="binding site" evidence="7">
    <location>
        <position position="54"/>
    </location>
    <ligand>
        <name>Zn(2+)</name>
        <dbReference type="ChEBI" id="CHEBI:29105"/>
        <label>1</label>
    </ligand>
</feature>
<dbReference type="SUPFAM" id="SSF56281">
    <property type="entry name" value="Metallo-hydrolase/oxidoreductase"/>
    <property type="match status" value="1"/>
</dbReference>
<dbReference type="GO" id="GO:0004416">
    <property type="term" value="F:hydroxyacylglutathione hydrolase activity"/>
    <property type="evidence" value="ECO:0007669"/>
    <property type="project" value="UniProtKB-UniRule"/>
</dbReference>
<keyword evidence="4 7" id="KW-0479">Metal-binding</keyword>
<dbReference type="HAMAP" id="MF_01374">
    <property type="entry name" value="Glyoxalase_2"/>
    <property type="match status" value="1"/>
</dbReference>
<accession>A0A975DCF5</accession>
<dbReference type="SMART" id="SM00849">
    <property type="entry name" value="Lactamase_B"/>
    <property type="match status" value="1"/>
</dbReference>
<dbReference type="Pfam" id="PF16123">
    <property type="entry name" value="HAGH_C"/>
    <property type="match status" value="1"/>
</dbReference>
<dbReference type="InterPro" id="IPR035680">
    <property type="entry name" value="Clx_II_MBL"/>
</dbReference>
<comment type="similarity">
    <text evidence="3 7">Belongs to the metallo-beta-lactamase superfamily. Glyoxalase II family.</text>
</comment>
<feature type="binding site" evidence="7">
    <location>
        <position position="58"/>
    </location>
    <ligand>
        <name>Zn(2+)</name>
        <dbReference type="ChEBI" id="CHEBI:29105"/>
        <label>2</label>
    </ligand>
</feature>
<keyword evidence="10" id="KW-1185">Reference proteome</keyword>
<evidence type="ECO:0000256" key="1">
    <source>
        <dbReference type="ARBA" id="ARBA00001623"/>
    </source>
</evidence>
<gene>
    <name evidence="7 9" type="primary">gloB</name>
    <name evidence="9" type="ORF">J1N51_02615</name>
</gene>
<feature type="binding site" evidence="7">
    <location>
        <position position="113"/>
    </location>
    <ligand>
        <name>Zn(2+)</name>
        <dbReference type="ChEBI" id="CHEBI:29105"/>
        <label>1</label>
    </ligand>
</feature>
<dbReference type="EC" id="3.1.2.6" evidence="7"/>
<keyword evidence="6 7" id="KW-0862">Zinc</keyword>
<dbReference type="KEGG" id="psym:J1N51_02615"/>
<comment type="subunit">
    <text evidence="7">Monomer.</text>
</comment>
<dbReference type="Proteomes" id="UP000682739">
    <property type="component" value="Chromosome"/>
</dbReference>
<dbReference type="PANTHER" id="PTHR43705:SF1">
    <property type="entry name" value="HYDROXYACYLGLUTATHIONE HYDROLASE GLOB"/>
    <property type="match status" value="1"/>
</dbReference>
<feature type="binding site" evidence="7">
    <location>
        <position position="168"/>
    </location>
    <ligand>
        <name>Zn(2+)</name>
        <dbReference type="ChEBI" id="CHEBI:29105"/>
        <label>2</label>
    </ligand>
</feature>
<dbReference type="InterPro" id="IPR032282">
    <property type="entry name" value="HAGH_C"/>
</dbReference>
<reference evidence="9" key="1">
    <citation type="submission" date="2021-03" db="EMBL/GenBank/DDBJ databases">
        <title>Description of Psychrosphaera ytuae sp. nov. isolated from deep sea sediment of South China Sea.</title>
        <authorList>
            <person name="Zhang J."/>
            <person name="Xu X.-D."/>
        </authorList>
    </citation>
    <scope>NUCLEOTIDE SEQUENCE</scope>
    <source>
        <strain evidence="9">MTZ26</strain>
    </source>
</reference>
<dbReference type="Pfam" id="PF00753">
    <property type="entry name" value="Lactamase_B"/>
    <property type="match status" value="1"/>
</dbReference>
<evidence type="ECO:0000259" key="8">
    <source>
        <dbReference type="SMART" id="SM00849"/>
    </source>
</evidence>
<dbReference type="GO" id="GO:0046872">
    <property type="term" value="F:metal ion binding"/>
    <property type="evidence" value="ECO:0007669"/>
    <property type="project" value="UniProtKB-KW"/>
</dbReference>
<evidence type="ECO:0000256" key="2">
    <source>
        <dbReference type="ARBA" id="ARBA00004963"/>
    </source>
</evidence>
<evidence type="ECO:0000256" key="6">
    <source>
        <dbReference type="ARBA" id="ARBA00022833"/>
    </source>
</evidence>
<dbReference type="NCBIfam" id="TIGR03413">
    <property type="entry name" value="GSH_gloB"/>
    <property type="match status" value="1"/>
</dbReference>
<dbReference type="AlphaFoldDB" id="A0A975DCF5"/>
<dbReference type="CDD" id="cd07723">
    <property type="entry name" value="hydroxyacylglutathione_hydrolase_MBL-fold"/>
    <property type="match status" value="1"/>
</dbReference>
<feature type="binding site" evidence="7">
    <location>
        <position position="130"/>
    </location>
    <ligand>
        <name>Zn(2+)</name>
        <dbReference type="ChEBI" id="CHEBI:29105"/>
        <label>1</label>
    </ligand>
</feature>
<proteinExistence type="inferred from homology"/>
<dbReference type="PIRSF" id="PIRSF005457">
    <property type="entry name" value="Glx"/>
    <property type="match status" value="1"/>
</dbReference>
<dbReference type="InterPro" id="IPR001279">
    <property type="entry name" value="Metallo-B-lactamas"/>
</dbReference>
<dbReference type="GO" id="GO:0019243">
    <property type="term" value="P:methylglyoxal catabolic process to D-lactate via S-lactoyl-glutathione"/>
    <property type="evidence" value="ECO:0007669"/>
    <property type="project" value="UniProtKB-UniRule"/>
</dbReference>
<comment type="pathway">
    <text evidence="2 7">Secondary metabolite metabolism; methylglyoxal degradation; (R)-lactate from methylglyoxal: step 2/2.</text>
</comment>
<comment type="cofactor">
    <cofactor evidence="7">
        <name>Zn(2+)</name>
        <dbReference type="ChEBI" id="CHEBI:29105"/>
    </cofactor>
    <text evidence="7">Binds 2 Zn(2+) ions per subunit.</text>
</comment>
<dbReference type="InterPro" id="IPR036866">
    <property type="entry name" value="RibonucZ/Hydroxyglut_hydro"/>
</dbReference>
<dbReference type="RefSeq" id="WP_208832454.1">
    <property type="nucleotide sequence ID" value="NZ_CP072110.1"/>
</dbReference>
<evidence type="ECO:0000313" key="9">
    <source>
        <dbReference type="EMBL" id="QTH64399.1"/>
    </source>
</evidence>
<dbReference type="PANTHER" id="PTHR43705">
    <property type="entry name" value="HYDROXYACYLGLUTATHIONE HYDROLASE"/>
    <property type="match status" value="1"/>
</dbReference>
<dbReference type="InterPro" id="IPR017782">
    <property type="entry name" value="Hydroxyacylglutathione_Hdrlase"/>
</dbReference>
<feature type="binding site" evidence="7">
    <location>
        <position position="56"/>
    </location>
    <ligand>
        <name>Zn(2+)</name>
        <dbReference type="ChEBI" id="CHEBI:29105"/>
        <label>1</label>
    </ligand>
</feature>
<comment type="catalytic activity">
    <reaction evidence="1 7">
        <text>an S-(2-hydroxyacyl)glutathione + H2O = a 2-hydroxy carboxylate + glutathione + H(+)</text>
        <dbReference type="Rhea" id="RHEA:21864"/>
        <dbReference type="ChEBI" id="CHEBI:15377"/>
        <dbReference type="ChEBI" id="CHEBI:15378"/>
        <dbReference type="ChEBI" id="CHEBI:57925"/>
        <dbReference type="ChEBI" id="CHEBI:58896"/>
        <dbReference type="ChEBI" id="CHEBI:71261"/>
        <dbReference type="EC" id="3.1.2.6"/>
    </reaction>
</comment>
<evidence type="ECO:0000256" key="7">
    <source>
        <dbReference type="HAMAP-Rule" id="MF_01374"/>
    </source>
</evidence>
<dbReference type="EMBL" id="CP072110">
    <property type="protein sequence ID" value="QTH64399.1"/>
    <property type="molecule type" value="Genomic_DNA"/>
</dbReference>
<organism evidence="9 10">
    <name type="scientific">Psychrosphaera ytuae</name>
    <dbReference type="NCBI Taxonomy" id="2820710"/>
    <lineage>
        <taxon>Bacteria</taxon>
        <taxon>Pseudomonadati</taxon>
        <taxon>Pseudomonadota</taxon>
        <taxon>Gammaproteobacteria</taxon>
        <taxon>Alteromonadales</taxon>
        <taxon>Pseudoalteromonadaceae</taxon>
        <taxon>Psychrosphaera</taxon>
    </lineage>
</organism>
<feature type="binding site" evidence="7">
    <location>
        <position position="130"/>
    </location>
    <ligand>
        <name>Zn(2+)</name>
        <dbReference type="ChEBI" id="CHEBI:29105"/>
        <label>2</label>
    </ligand>
</feature>
<feature type="binding site" evidence="7">
    <location>
        <position position="59"/>
    </location>
    <ligand>
        <name>Zn(2+)</name>
        <dbReference type="ChEBI" id="CHEBI:29105"/>
        <label>2</label>
    </ligand>
</feature>
<keyword evidence="5 7" id="KW-0378">Hydrolase</keyword>
<dbReference type="InterPro" id="IPR050110">
    <property type="entry name" value="Glyoxalase_II_hydrolase"/>
</dbReference>
<evidence type="ECO:0000256" key="4">
    <source>
        <dbReference type="ARBA" id="ARBA00022723"/>
    </source>
</evidence>